<dbReference type="CDD" id="cd03484">
    <property type="entry name" value="MutL_Trans_hPMS_2_like"/>
    <property type="match status" value="1"/>
</dbReference>
<dbReference type="FunFam" id="3.30.1370.100:FF:000001">
    <property type="entry name" value="Mismatch repair endonuclease pms1, putative"/>
    <property type="match status" value="1"/>
</dbReference>
<feature type="compositionally biased region" description="Low complexity" evidence="3">
    <location>
        <begin position="449"/>
        <end position="469"/>
    </location>
</feature>
<evidence type="ECO:0000259" key="4">
    <source>
        <dbReference type="SMART" id="SM00853"/>
    </source>
</evidence>
<dbReference type="PROSITE" id="PS00058">
    <property type="entry name" value="DNA_MISMATCH_REPAIR_1"/>
    <property type="match status" value="1"/>
</dbReference>
<dbReference type="EMBL" id="GEDV01006013">
    <property type="protein sequence ID" value="JAP82544.1"/>
    <property type="molecule type" value="Transcribed_RNA"/>
</dbReference>
<feature type="region of interest" description="Disordered" evidence="3">
    <location>
        <begin position="391"/>
        <end position="416"/>
    </location>
</feature>
<dbReference type="InterPro" id="IPR002099">
    <property type="entry name" value="MutL/Mlh/PMS"/>
</dbReference>
<reference evidence="6" key="1">
    <citation type="journal article" date="2016" name="Ticks Tick Borne Dis.">
        <title>De novo assembly and annotation of the salivary gland transcriptome of Rhipicephalus appendiculatus male and female ticks during blood feeding.</title>
        <authorList>
            <person name="de Castro M.H."/>
            <person name="de Klerk D."/>
            <person name="Pienaar R."/>
            <person name="Latif A.A."/>
            <person name="Rees D.J."/>
            <person name="Mans B.J."/>
        </authorList>
    </citation>
    <scope>NUCLEOTIDE SEQUENCE</scope>
    <source>
        <tissue evidence="6">Salivary glands</tissue>
    </source>
</reference>
<dbReference type="GO" id="GO:0140664">
    <property type="term" value="F:ATP-dependent DNA damage sensor activity"/>
    <property type="evidence" value="ECO:0007669"/>
    <property type="project" value="InterPro"/>
</dbReference>
<feature type="region of interest" description="Disordered" evidence="3">
    <location>
        <begin position="432"/>
        <end position="581"/>
    </location>
</feature>
<dbReference type="Pfam" id="PF01119">
    <property type="entry name" value="DNA_mis_repair"/>
    <property type="match status" value="1"/>
</dbReference>
<dbReference type="GO" id="GO:0005524">
    <property type="term" value="F:ATP binding"/>
    <property type="evidence" value="ECO:0007669"/>
    <property type="project" value="InterPro"/>
</dbReference>
<dbReference type="SUPFAM" id="SSF118116">
    <property type="entry name" value="DNA mismatch repair protein MutL"/>
    <property type="match status" value="1"/>
</dbReference>
<sequence>MSREIKAIDGSTVHRICSGQVVLSLAIAVKELVENSIDAGARNISVKLKDHGSKLVEVIDDGEGVDESNFAALTLKYHTSKLRQFSDLEDVMTFGFRGEALSSLCALCDVTIATRHKDAEQATLLKFDHHGVITSRSPCARDRGTTVSLHNLFTTLPVRHREFLANLKREFGRMVTLLTGYCLVATEVNISCANFNEAGRKQVILNSQGSQAVRERIATVYGAKEAAKLLELQQCSPTEEILEEFSLTESLVEASGARIEGYISSCAHGSGRSSADRQFVFVNSRPCEMPKLTKLVNSTYHTFNRDQYPFLLINIHLERHSVDVNVTPDKRSVFVHHEKCLLAVVKCSLLAMFRPIAATYERQSLSSSPALSQSSQQSPLSLYLSPRLQNLSPSDKGPLSTPVKRTSSVLGTPRARSSAALQSFKFRRLESSGHSAGTPLFGRSSPSCSQSTVMTSSQGSSVSESLEPSCSDEEALEGSVELWSSTDTAGARHRRDKESSGGGAFTPSDNTEPTCGSLPLSSQNSATQDAQSSEGRSQDQQQDLSSSSAGQRAVHASHTVHKSSLSLHNDKLHGKETGSPGIRSLDRFRFGSCVKSTEVSVVQRTTCEGVDRFDETVEVASKESVDNGGDDDIVENDVLCPVENEEQQDEVVEVDQQVSGRRQAKPLNFSCKNLALSIDSIKLDSSDKPGAEKLCRGFRAAITPADNAAAENELSKQISKDMFAEMNIIGQFNLGFIITQLGEDLFIIDQHAADEKYNFETLQRDVVMETQRLLMPQALELTAVNEMVLTENLEIFEKNGFGFEVDESRPLGQRVRLVSVPVSGNWQFGKEDVDELIFMLSDNPHTVCRPSKLRQMFASRACRKSVMVGTALTALTMKKVVSHLGELHHPWNCPHGRPTMRHLINIAILPG</sequence>
<dbReference type="Gene3D" id="3.30.230.10">
    <property type="match status" value="1"/>
</dbReference>
<dbReference type="AlphaFoldDB" id="A0A131YTK6"/>
<protein>
    <submittedName>
        <fullName evidence="6">DNA mismatch repair protein PMS2</fullName>
    </submittedName>
</protein>
<dbReference type="InterPro" id="IPR042121">
    <property type="entry name" value="MutL_C_regsub"/>
</dbReference>
<dbReference type="InterPro" id="IPR014790">
    <property type="entry name" value="MutL_C"/>
</dbReference>
<dbReference type="InterPro" id="IPR020568">
    <property type="entry name" value="Ribosomal_Su5_D2-typ_SF"/>
</dbReference>
<dbReference type="InterPro" id="IPR014721">
    <property type="entry name" value="Ribsml_uS5_D2-typ_fold_subgr"/>
</dbReference>
<dbReference type="InterPro" id="IPR036890">
    <property type="entry name" value="HATPase_C_sf"/>
</dbReference>
<dbReference type="Pfam" id="PF13589">
    <property type="entry name" value="HATPase_c_3"/>
    <property type="match status" value="1"/>
</dbReference>
<dbReference type="InterPro" id="IPR037198">
    <property type="entry name" value="MutL_C_sf"/>
</dbReference>
<dbReference type="Gene3D" id="3.30.1370.100">
    <property type="entry name" value="MutL, C-terminal domain, regulatory subdomain"/>
    <property type="match status" value="1"/>
</dbReference>
<dbReference type="PANTHER" id="PTHR10073">
    <property type="entry name" value="DNA MISMATCH REPAIR PROTEIN MLH, PMS, MUTL"/>
    <property type="match status" value="1"/>
</dbReference>
<name>A0A131YTK6_RHIAP</name>
<feature type="domain" description="DNA mismatch repair protein S5" evidence="5">
    <location>
        <begin position="217"/>
        <end position="354"/>
    </location>
</feature>
<dbReference type="InterPro" id="IPR042120">
    <property type="entry name" value="MutL_C_dimsub"/>
</dbReference>
<dbReference type="GO" id="GO:0030983">
    <property type="term" value="F:mismatched DNA binding"/>
    <property type="evidence" value="ECO:0007669"/>
    <property type="project" value="InterPro"/>
</dbReference>
<keyword evidence="2" id="KW-0227">DNA damage</keyword>
<dbReference type="FunFam" id="3.30.565.10:FF:000014">
    <property type="entry name" value="Mismatch repair endonuclease pms1, putative"/>
    <property type="match status" value="1"/>
</dbReference>
<organism evidence="6">
    <name type="scientific">Rhipicephalus appendiculatus</name>
    <name type="common">Brown ear tick</name>
    <dbReference type="NCBI Taxonomy" id="34631"/>
    <lineage>
        <taxon>Eukaryota</taxon>
        <taxon>Metazoa</taxon>
        <taxon>Ecdysozoa</taxon>
        <taxon>Arthropoda</taxon>
        <taxon>Chelicerata</taxon>
        <taxon>Arachnida</taxon>
        <taxon>Acari</taxon>
        <taxon>Parasitiformes</taxon>
        <taxon>Ixodida</taxon>
        <taxon>Ixodoidea</taxon>
        <taxon>Ixodidae</taxon>
        <taxon>Rhipicephalinae</taxon>
        <taxon>Rhipicephalus</taxon>
        <taxon>Rhipicephalus</taxon>
    </lineage>
</organism>
<evidence type="ECO:0000256" key="1">
    <source>
        <dbReference type="ARBA" id="ARBA00006082"/>
    </source>
</evidence>
<evidence type="ECO:0000256" key="3">
    <source>
        <dbReference type="SAM" id="MobiDB-lite"/>
    </source>
</evidence>
<dbReference type="SMART" id="SM00853">
    <property type="entry name" value="MutL_C"/>
    <property type="match status" value="1"/>
</dbReference>
<proteinExistence type="inferred from homology"/>
<dbReference type="GO" id="GO:0006298">
    <property type="term" value="P:mismatch repair"/>
    <property type="evidence" value="ECO:0007669"/>
    <property type="project" value="InterPro"/>
</dbReference>
<dbReference type="SUPFAM" id="SSF55874">
    <property type="entry name" value="ATPase domain of HSP90 chaperone/DNA topoisomerase II/histidine kinase"/>
    <property type="match status" value="1"/>
</dbReference>
<accession>A0A131YTK6</accession>
<dbReference type="Gene3D" id="3.30.565.10">
    <property type="entry name" value="Histidine kinase-like ATPase, C-terminal domain"/>
    <property type="match status" value="1"/>
</dbReference>
<comment type="similarity">
    <text evidence="1">Belongs to the DNA mismatch repair MutL/HexB family.</text>
</comment>
<dbReference type="Pfam" id="PF08676">
    <property type="entry name" value="MutL_C"/>
    <property type="match status" value="1"/>
</dbReference>
<dbReference type="InterPro" id="IPR038973">
    <property type="entry name" value="MutL/Mlh/Pms-like"/>
</dbReference>
<feature type="compositionally biased region" description="Polar residues" evidence="3">
    <location>
        <begin position="507"/>
        <end position="535"/>
    </location>
</feature>
<evidence type="ECO:0000313" key="6">
    <source>
        <dbReference type="EMBL" id="JAP82544.1"/>
    </source>
</evidence>
<evidence type="ECO:0000259" key="5">
    <source>
        <dbReference type="SMART" id="SM01340"/>
    </source>
</evidence>
<dbReference type="SUPFAM" id="SSF54211">
    <property type="entry name" value="Ribosomal protein S5 domain 2-like"/>
    <property type="match status" value="1"/>
</dbReference>
<dbReference type="SMART" id="SM01340">
    <property type="entry name" value="DNA_mis_repair"/>
    <property type="match status" value="1"/>
</dbReference>
<feature type="domain" description="MutL C-terminal dimerisation" evidence="4">
    <location>
        <begin position="728"/>
        <end position="872"/>
    </location>
</feature>
<dbReference type="Gene3D" id="3.30.1540.20">
    <property type="entry name" value="MutL, C-terminal domain, dimerisation subdomain"/>
    <property type="match status" value="1"/>
</dbReference>
<evidence type="ECO:0000256" key="2">
    <source>
        <dbReference type="ARBA" id="ARBA00022763"/>
    </source>
</evidence>
<dbReference type="InterPro" id="IPR014762">
    <property type="entry name" value="DNA_mismatch_repair_CS"/>
</dbReference>
<dbReference type="PANTHER" id="PTHR10073:SF52">
    <property type="entry name" value="MISMATCH REPAIR ENDONUCLEASE PMS2"/>
    <property type="match status" value="1"/>
</dbReference>
<dbReference type="NCBIfam" id="TIGR00585">
    <property type="entry name" value="mutl"/>
    <property type="match status" value="1"/>
</dbReference>
<dbReference type="CDD" id="cd16926">
    <property type="entry name" value="HATPase_MutL-MLH-PMS-like"/>
    <property type="match status" value="1"/>
</dbReference>
<dbReference type="GO" id="GO:0016887">
    <property type="term" value="F:ATP hydrolysis activity"/>
    <property type="evidence" value="ECO:0007669"/>
    <property type="project" value="InterPro"/>
</dbReference>
<feature type="compositionally biased region" description="Low complexity" evidence="3">
    <location>
        <begin position="538"/>
        <end position="548"/>
    </location>
</feature>
<dbReference type="InterPro" id="IPR013507">
    <property type="entry name" value="DNA_mismatch_S5_2-like"/>
</dbReference>
<dbReference type="GO" id="GO:0032389">
    <property type="term" value="C:MutLalpha complex"/>
    <property type="evidence" value="ECO:0007669"/>
    <property type="project" value="TreeGrafter"/>
</dbReference>